<dbReference type="GO" id="GO:0005737">
    <property type="term" value="C:cytoplasm"/>
    <property type="evidence" value="ECO:0007669"/>
    <property type="project" value="InterPro"/>
</dbReference>
<dbReference type="Pfam" id="PF00437">
    <property type="entry name" value="T2SSE"/>
    <property type="match status" value="1"/>
</dbReference>
<name>A0A1Y1QGI9_9GAMM</name>
<dbReference type="InterPro" id="IPR014149">
    <property type="entry name" value="Conjug-transfer_TrbB"/>
</dbReference>
<dbReference type="Gene3D" id="3.30.450.90">
    <property type="match status" value="1"/>
</dbReference>
<dbReference type="GO" id="GO:0005524">
    <property type="term" value="F:ATP binding"/>
    <property type="evidence" value="ECO:0007669"/>
    <property type="project" value="InterPro"/>
</dbReference>
<comment type="similarity">
    <text evidence="1">Belongs to the GSP E family.</text>
</comment>
<reference evidence="3 4" key="1">
    <citation type="submission" date="2017-01" db="EMBL/GenBank/DDBJ databases">
        <title>Novel large sulfur bacteria in the metagenomes of groundwater-fed chemosynthetic microbial mats in the Lake Huron basin.</title>
        <authorList>
            <person name="Sharrar A.M."/>
            <person name="Flood B.E."/>
            <person name="Bailey J.V."/>
            <person name="Jones D.S."/>
            <person name="Biddanda B."/>
            <person name="Ruberg S.A."/>
            <person name="Marcus D.N."/>
            <person name="Dick G.J."/>
        </authorList>
    </citation>
    <scope>NUCLEOTIDE SEQUENCE [LARGE SCALE GENOMIC DNA]</scope>
    <source>
        <strain evidence="3">A8</strain>
    </source>
</reference>
<feature type="domain" description="Bacterial type II secretion system protein E" evidence="2">
    <location>
        <begin position="27"/>
        <end position="300"/>
    </location>
</feature>
<gene>
    <name evidence="3" type="ORF">BWK73_34515</name>
</gene>
<dbReference type="PANTHER" id="PTHR30486">
    <property type="entry name" value="TWITCHING MOTILITY PROTEIN PILT"/>
    <property type="match status" value="1"/>
</dbReference>
<sequence length="334" mass="35919">MDDGKSGRLTRKLEAELGSDVMGALRDPSVVEIMLNSDGKLWVERFGEPMRCVGFMSAVNAESAMGSIADALHTTVTRDSPILEGELPLDGSRFEGLIPPVVAAPTFTIRKKAVKVFTLGDYHSSGILRSRTTLKNLQTSPQPPVEDGYLAIMQWGIRHHKNILVVGGTGSGKTTFTNAVIDGISTISPEDRLVIIEDTGEIQCSADNYVTLRSTVNVSMQQLLRATMRLRPDRILVGEVRGGEALALLKAWNTGHPGGVATIHANGAEAGLVRMEQLVSESGMTVGVPVLIGEAVDMVVFIQKTRDVAAGRVVSEILLVDGWDKDTGYQVRSV</sequence>
<accession>A0A1Y1QGI9</accession>
<dbReference type="InterPro" id="IPR027417">
    <property type="entry name" value="P-loop_NTPase"/>
</dbReference>
<dbReference type="GO" id="GO:0016887">
    <property type="term" value="F:ATP hydrolysis activity"/>
    <property type="evidence" value="ECO:0007669"/>
    <property type="project" value="InterPro"/>
</dbReference>
<dbReference type="EMBL" id="MTEJ01000306">
    <property type="protein sequence ID" value="OQX05075.1"/>
    <property type="molecule type" value="Genomic_DNA"/>
</dbReference>
<dbReference type="PANTHER" id="PTHR30486:SF6">
    <property type="entry name" value="TYPE IV PILUS RETRACTATION ATPASE PILT"/>
    <property type="match status" value="1"/>
</dbReference>
<evidence type="ECO:0000313" key="3">
    <source>
        <dbReference type="EMBL" id="OQX05075.1"/>
    </source>
</evidence>
<dbReference type="InterPro" id="IPR001482">
    <property type="entry name" value="T2SS/T4SS_dom"/>
</dbReference>
<dbReference type="AlphaFoldDB" id="A0A1Y1QGI9"/>
<dbReference type="InterPro" id="IPR050921">
    <property type="entry name" value="T4SS_GSP_E_ATPase"/>
</dbReference>
<organism evidence="3 4">
    <name type="scientific">Thiothrix lacustris</name>
    <dbReference type="NCBI Taxonomy" id="525917"/>
    <lineage>
        <taxon>Bacteria</taxon>
        <taxon>Pseudomonadati</taxon>
        <taxon>Pseudomonadota</taxon>
        <taxon>Gammaproteobacteria</taxon>
        <taxon>Thiotrichales</taxon>
        <taxon>Thiotrichaceae</taxon>
        <taxon>Thiothrix</taxon>
    </lineage>
</organism>
<dbReference type="NCBIfam" id="TIGR02782">
    <property type="entry name" value="TrbB_P"/>
    <property type="match status" value="1"/>
</dbReference>
<evidence type="ECO:0000259" key="2">
    <source>
        <dbReference type="Pfam" id="PF00437"/>
    </source>
</evidence>
<proteinExistence type="inferred from homology"/>
<dbReference type="Proteomes" id="UP000192491">
    <property type="component" value="Unassembled WGS sequence"/>
</dbReference>
<evidence type="ECO:0000313" key="4">
    <source>
        <dbReference type="Proteomes" id="UP000192491"/>
    </source>
</evidence>
<comment type="caution">
    <text evidence="3">The sequence shown here is derived from an EMBL/GenBank/DDBJ whole genome shotgun (WGS) entry which is preliminary data.</text>
</comment>
<evidence type="ECO:0000256" key="1">
    <source>
        <dbReference type="ARBA" id="ARBA00006611"/>
    </source>
</evidence>
<dbReference type="Gene3D" id="3.40.50.300">
    <property type="entry name" value="P-loop containing nucleotide triphosphate hydrolases"/>
    <property type="match status" value="1"/>
</dbReference>
<dbReference type="CDD" id="cd01130">
    <property type="entry name" value="VirB11-like_ATPase"/>
    <property type="match status" value="1"/>
</dbReference>
<protein>
    <submittedName>
        <fullName evidence="3">P-type conjugative transfer ATPase TrbB</fullName>
    </submittedName>
</protein>
<dbReference type="SUPFAM" id="SSF52540">
    <property type="entry name" value="P-loop containing nucleoside triphosphate hydrolases"/>
    <property type="match status" value="1"/>
</dbReference>